<dbReference type="GeneID" id="95977212"/>
<evidence type="ECO:0000256" key="10">
    <source>
        <dbReference type="SAM" id="MobiDB-lite"/>
    </source>
</evidence>
<dbReference type="HAMAP" id="MF_03104">
    <property type="entry name" value="Mdm12"/>
    <property type="match status" value="1"/>
</dbReference>
<evidence type="ECO:0000256" key="1">
    <source>
        <dbReference type="ARBA" id="ARBA00004370"/>
    </source>
</evidence>
<dbReference type="PANTHER" id="PTHR28204:SF1">
    <property type="entry name" value="MITOCHONDRIAL DISTRIBUTION AND MORPHOLOGY PROTEIN 12"/>
    <property type="match status" value="1"/>
</dbReference>
<keyword evidence="3 9" id="KW-1000">Mitochondrion outer membrane</keyword>
<keyword evidence="4 9" id="KW-0256">Endoplasmic reticulum</keyword>
<comment type="caution">
    <text evidence="12">The sequence shown here is derived from an EMBL/GenBank/DDBJ whole genome shotgun (WGS) entry which is preliminary data.</text>
</comment>
<dbReference type="PROSITE" id="PS51847">
    <property type="entry name" value="SMP"/>
    <property type="match status" value="1"/>
</dbReference>
<keyword evidence="13" id="KW-1185">Reference proteome</keyword>
<dbReference type="Pfam" id="PF26544">
    <property type="entry name" value="Mdm12"/>
    <property type="match status" value="2"/>
</dbReference>
<evidence type="ECO:0000256" key="5">
    <source>
        <dbReference type="ARBA" id="ARBA00023055"/>
    </source>
</evidence>
<evidence type="ECO:0000256" key="9">
    <source>
        <dbReference type="HAMAP-Rule" id="MF_03104"/>
    </source>
</evidence>
<dbReference type="InterPro" id="IPR027532">
    <property type="entry name" value="Mdm12"/>
</dbReference>
<dbReference type="RefSeq" id="XP_069200803.1">
    <property type="nucleotide sequence ID" value="XM_069342990.1"/>
</dbReference>
<dbReference type="Proteomes" id="UP001562354">
    <property type="component" value="Unassembled WGS sequence"/>
</dbReference>
<feature type="region of interest" description="Disordered" evidence="10">
    <location>
        <begin position="66"/>
        <end position="140"/>
    </location>
</feature>
<evidence type="ECO:0000313" key="13">
    <source>
        <dbReference type="Proteomes" id="UP001562354"/>
    </source>
</evidence>
<evidence type="ECO:0000256" key="2">
    <source>
        <dbReference type="ARBA" id="ARBA00022448"/>
    </source>
</evidence>
<keyword evidence="5" id="KW-0445">Lipid transport</keyword>
<feature type="region of interest" description="Disordered" evidence="10">
    <location>
        <begin position="207"/>
        <end position="285"/>
    </location>
</feature>
<evidence type="ECO:0000256" key="3">
    <source>
        <dbReference type="ARBA" id="ARBA00022787"/>
    </source>
</evidence>
<dbReference type="PANTHER" id="PTHR28204">
    <property type="entry name" value="MITOCHONDRIAL DISTRIBUTION AND MORPHOLOGY PROTEIN 12"/>
    <property type="match status" value="1"/>
</dbReference>
<feature type="compositionally biased region" description="Low complexity" evidence="10">
    <location>
        <begin position="238"/>
        <end position="249"/>
    </location>
</feature>
<keyword evidence="2" id="KW-0813">Transport</keyword>
<evidence type="ECO:0000256" key="4">
    <source>
        <dbReference type="ARBA" id="ARBA00022824"/>
    </source>
</evidence>
<dbReference type="CDD" id="cd21672">
    <property type="entry name" value="SMP_Mdm12"/>
    <property type="match status" value="1"/>
</dbReference>
<name>A0ABR3PEE4_9PEZI</name>
<feature type="compositionally biased region" description="Basic and acidic residues" evidence="10">
    <location>
        <begin position="128"/>
        <end position="140"/>
    </location>
</feature>
<feature type="compositionally biased region" description="Polar residues" evidence="10">
    <location>
        <begin position="102"/>
        <end position="113"/>
    </location>
</feature>
<feature type="compositionally biased region" description="Basic and acidic residues" evidence="10">
    <location>
        <begin position="208"/>
        <end position="224"/>
    </location>
</feature>
<evidence type="ECO:0000256" key="6">
    <source>
        <dbReference type="ARBA" id="ARBA00023121"/>
    </source>
</evidence>
<accession>A0ABR3PEE4</accession>
<dbReference type="EMBL" id="JBFMKM010000008">
    <property type="protein sequence ID" value="KAL1304528.1"/>
    <property type="molecule type" value="Genomic_DNA"/>
</dbReference>
<comment type="subunit">
    <text evidence="9">Component of the ER-mitochondria encounter structure (ERMES) or MDM complex, composed of MMM1, MDM10, MDM12 and MDM34. A MMM1 homodimer associates with one molecule of MDM12 on each side in a pairwise head-to-tail manner, and the SMP-LTD domains of MMM1 and MDM12 generate a continuous hydrophobic tunnel for phospholipid trafficking.</text>
</comment>
<feature type="domain" description="SMP-LTD" evidence="11">
    <location>
        <begin position="1"/>
        <end position="456"/>
    </location>
</feature>
<feature type="compositionally biased region" description="Polar residues" evidence="10">
    <location>
        <begin position="385"/>
        <end position="394"/>
    </location>
</feature>
<comment type="subcellular location">
    <subcellularLocation>
        <location evidence="1">Membrane</location>
    </subcellularLocation>
    <subcellularLocation>
        <location evidence="9">Mitochondrion outer membrane</location>
        <topology evidence="9">Peripheral membrane protein</topology>
        <orientation evidence="9">Cytoplasmic side</orientation>
    </subcellularLocation>
    <subcellularLocation>
        <location evidence="9">Endoplasmic reticulum membrane</location>
        <topology evidence="9">Peripheral membrane protein</topology>
        <orientation evidence="9">Cytoplasmic side</orientation>
    </subcellularLocation>
    <text evidence="9">The ERMES/MDM complex localizes to a few discrete foci (around 10 per single cell), that represent mitochondria-endoplasmic reticulum junctions. These foci are often found next to mtDNA nucleoids.</text>
</comment>
<organism evidence="12 13">
    <name type="scientific">Neodothiora populina</name>
    <dbReference type="NCBI Taxonomy" id="2781224"/>
    <lineage>
        <taxon>Eukaryota</taxon>
        <taxon>Fungi</taxon>
        <taxon>Dikarya</taxon>
        <taxon>Ascomycota</taxon>
        <taxon>Pezizomycotina</taxon>
        <taxon>Dothideomycetes</taxon>
        <taxon>Dothideomycetidae</taxon>
        <taxon>Dothideales</taxon>
        <taxon>Dothioraceae</taxon>
        <taxon>Neodothiora</taxon>
    </lineage>
</organism>
<keyword evidence="6" id="KW-0446">Lipid-binding</keyword>
<reference evidence="12 13" key="1">
    <citation type="submission" date="2024-07" db="EMBL/GenBank/DDBJ databases">
        <title>Draft sequence of the Neodothiora populina.</title>
        <authorList>
            <person name="Drown D.D."/>
            <person name="Schuette U.S."/>
            <person name="Buechlein A.B."/>
            <person name="Rusch D.R."/>
            <person name="Winton L.W."/>
            <person name="Adams G.A."/>
        </authorList>
    </citation>
    <scope>NUCLEOTIDE SEQUENCE [LARGE SCALE GENOMIC DNA]</scope>
    <source>
        <strain evidence="12 13">CPC 39397</strain>
    </source>
</reference>
<gene>
    <name evidence="9" type="primary">MDM12</name>
    <name evidence="12" type="ORF">AAFC00_003511</name>
</gene>
<dbReference type="InterPro" id="IPR031468">
    <property type="entry name" value="SMP_LBD"/>
</dbReference>
<protein>
    <recommendedName>
        <fullName evidence="9">Mitochondrial distribution and morphology protein 12</fullName>
    </recommendedName>
    <alternativeName>
        <fullName evidence="9">Mitochondrial inheritance component MDM12</fullName>
    </alternativeName>
</protein>
<comment type="similarity">
    <text evidence="9">Belongs to the MDM12 family.</text>
</comment>
<evidence type="ECO:0000256" key="7">
    <source>
        <dbReference type="ARBA" id="ARBA00023128"/>
    </source>
</evidence>
<feature type="region of interest" description="Disordered" evidence="10">
    <location>
        <begin position="364"/>
        <end position="402"/>
    </location>
</feature>
<comment type="function">
    <text evidence="9">Component of the ERMES/MDM complex, which serves as a molecular tether to connect the endoplasmic reticulum (ER) and mitochondria. Components of this complex are involved in the control of mitochondrial shape and protein biogenesis, and function in nonvesicular lipid trafficking between the ER and mitochondria. MDM12 is required for the interaction of the ER-resident membrane protein MMM1 and the outer mitochondrial membrane-resident beta-barrel protein MDM10. The MDM12-MMM1 subcomplex functions in the major beta-barrel assembly pathway that is responsible for biogenesis of all mitochondrial outer membrane beta-barrel proteins, and acts in a late step after the SAM complex. The MDM10-MDM12-MMM1 subcomplex further acts in the TOM40-specific pathway after the action of the MDM12-MMM1 complex. Essential for establishing and maintaining the structure of mitochondria and maintenance of mtDNA nucleoids.</text>
</comment>
<keyword evidence="8 9" id="KW-0472">Membrane</keyword>
<sequence>MSIDINWESLTQGPDGDALAESIRAFIDDRFQKVTLPRMIRSVKVHSFDFGEISPKVELKDICEPLPDFYQGEDDEDDGDLEDSEQPAPKDIGDQNGKLGDQSGSGTFRGSHTSTDRHERSANLPSDTQHRDGPGVFNRRDILGGQLLPRATTPGILGGTSNLGYFHLPLSAGLSGTTTPLAAVAGAQFHNTLQDTSRGKLALGDADQSVHDNHHNSQHNDNRHQHNHHRSMSFGSLTHSSATTPSSRPTSRHQHDWPEEVLDGSSSDGQEDDSPKLVPGSTTQPERSIEDVQIVFHVSYAGNVKLSLTAEILLDYPMPSFVGIPLQLNITGLTFDGVGILAYIKKKAHFCFLCPEDAEALVGDSQSQSQDDDEAAATAAAAEKGNSSSDTTTTDQRKQRPGALLEEIRVESEIGQRESGKQVLKNVGKVEKFVLEQVRRIFDEEFVYPSFWTFLV</sequence>
<evidence type="ECO:0000259" key="11">
    <source>
        <dbReference type="PROSITE" id="PS51847"/>
    </source>
</evidence>
<keyword evidence="7 9" id="KW-0496">Mitochondrion</keyword>
<evidence type="ECO:0000313" key="12">
    <source>
        <dbReference type="EMBL" id="KAL1304528.1"/>
    </source>
</evidence>
<evidence type="ECO:0000256" key="8">
    <source>
        <dbReference type="ARBA" id="ARBA00023136"/>
    </source>
</evidence>
<feature type="compositionally biased region" description="Acidic residues" evidence="10">
    <location>
        <begin position="71"/>
        <end position="85"/>
    </location>
</feature>
<proteinExistence type="inferred from homology"/>